<proteinExistence type="inferred from homology"/>
<evidence type="ECO:0000313" key="5">
    <source>
        <dbReference type="EMBL" id="EGS21833.1"/>
    </source>
</evidence>
<dbReference type="Gene3D" id="3.40.50.720">
    <property type="entry name" value="NAD(P)-binding Rossmann-like Domain"/>
    <property type="match status" value="1"/>
</dbReference>
<dbReference type="PRINTS" id="PR00080">
    <property type="entry name" value="SDRFAMILY"/>
</dbReference>
<dbReference type="PROSITE" id="PS00061">
    <property type="entry name" value="ADH_SHORT"/>
    <property type="match status" value="1"/>
</dbReference>
<keyword evidence="6" id="KW-1185">Reference proteome</keyword>
<dbReference type="SUPFAM" id="SSF51735">
    <property type="entry name" value="NAD(P)-binding Rossmann-fold domains"/>
    <property type="match status" value="1"/>
</dbReference>
<dbReference type="PANTHER" id="PTHR43639">
    <property type="entry name" value="OXIDOREDUCTASE, SHORT-CHAIN DEHYDROGENASE/REDUCTASE FAMILY (AFU_ORTHOLOGUE AFUA_5G02870)"/>
    <property type="match status" value="1"/>
</dbReference>
<dbReference type="InterPro" id="IPR057326">
    <property type="entry name" value="KR_dom"/>
</dbReference>
<evidence type="ECO:0000256" key="2">
    <source>
        <dbReference type="ARBA" id="ARBA00022857"/>
    </source>
</evidence>
<dbReference type="SMART" id="SM00822">
    <property type="entry name" value="PKS_KR"/>
    <property type="match status" value="1"/>
</dbReference>
<gene>
    <name evidence="5" type="ORF">CTHT_0037040</name>
</gene>
<dbReference type="InterPro" id="IPR020904">
    <property type="entry name" value="Sc_DH/Rdtase_CS"/>
</dbReference>
<reference evidence="5 6" key="1">
    <citation type="journal article" date="2011" name="Cell">
        <title>Insight into structure and assembly of the nuclear pore complex by utilizing the genome of a eukaryotic thermophile.</title>
        <authorList>
            <person name="Amlacher S."/>
            <person name="Sarges P."/>
            <person name="Flemming D."/>
            <person name="van Noort V."/>
            <person name="Kunze R."/>
            <person name="Devos D.P."/>
            <person name="Arumugam M."/>
            <person name="Bork P."/>
            <person name="Hurt E."/>
        </authorList>
    </citation>
    <scope>NUCLEOTIDE SEQUENCE [LARGE SCALE GENOMIC DNA]</scope>
    <source>
        <strain evidence="6">DSM 1495 / CBS 144.50 / IMI 039719</strain>
    </source>
</reference>
<dbReference type="Pfam" id="PF13561">
    <property type="entry name" value="adh_short_C2"/>
    <property type="match status" value="1"/>
</dbReference>
<sequence length="267" mass="28463">MTQFKKDLNGKVAIVTGSSRGLGAAIAKRLAAHGADVVINYNSSANAAEEVASDIRRTHGVRSIVIKADISDDQDVIRLFDEAKDKLGRIDVVMSNAGIEHFGNVESISGAEIDYVFSVNVKGQFFVAQQASRHMEDGGRLILMSSMAAVMGVPRHAIYAASKAAVTGLVKCLAWDLGVRNITVNCVAPGGVKGTDMYRQNANEYFIGEKRLNSEEVDTRVAMWSPLRRLGMPDDVAGAVALLCSEEAGWITGQTIHVGGGAHMATS</sequence>
<dbReference type="KEGG" id="cthr:CTHT_0037040"/>
<dbReference type="AlphaFoldDB" id="G0S7P2"/>
<dbReference type="eggNOG" id="KOG0725">
    <property type="taxonomic scope" value="Eukaryota"/>
</dbReference>
<feature type="domain" description="Ketoreductase" evidence="4">
    <location>
        <begin position="11"/>
        <end position="185"/>
    </location>
</feature>
<organism evidence="6">
    <name type="scientific">Chaetomium thermophilum (strain DSM 1495 / CBS 144.50 / IMI 039719)</name>
    <name type="common">Thermochaetoides thermophila</name>
    <dbReference type="NCBI Taxonomy" id="759272"/>
    <lineage>
        <taxon>Eukaryota</taxon>
        <taxon>Fungi</taxon>
        <taxon>Dikarya</taxon>
        <taxon>Ascomycota</taxon>
        <taxon>Pezizomycotina</taxon>
        <taxon>Sordariomycetes</taxon>
        <taxon>Sordariomycetidae</taxon>
        <taxon>Sordariales</taxon>
        <taxon>Chaetomiaceae</taxon>
        <taxon>Thermochaetoides</taxon>
    </lineage>
</organism>
<dbReference type="GeneID" id="18257742"/>
<dbReference type="STRING" id="759272.G0S7P2"/>
<dbReference type="NCBIfam" id="NF005559">
    <property type="entry name" value="PRK07231.1"/>
    <property type="match status" value="1"/>
</dbReference>
<dbReference type="PANTHER" id="PTHR43639:SF1">
    <property type="entry name" value="SHORT-CHAIN DEHYDROGENASE_REDUCTASE FAMILY PROTEIN"/>
    <property type="match status" value="1"/>
</dbReference>
<comment type="similarity">
    <text evidence="1">Belongs to the short-chain dehydrogenases/reductases (SDR) family.</text>
</comment>
<dbReference type="Proteomes" id="UP000008066">
    <property type="component" value="Unassembled WGS sequence"/>
</dbReference>
<dbReference type="HOGENOM" id="CLU_010194_1_3_1"/>
<dbReference type="RefSeq" id="XP_006694129.1">
    <property type="nucleotide sequence ID" value="XM_006694066.1"/>
</dbReference>
<evidence type="ECO:0000313" key="6">
    <source>
        <dbReference type="Proteomes" id="UP000008066"/>
    </source>
</evidence>
<dbReference type="EMBL" id="GL988041">
    <property type="protein sequence ID" value="EGS21833.1"/>
    <property type="molecule type" value="Genomic_DNA"/>
</dbReference>
<keyword evidence="3" id="KW-0560">Oxidoreductase</keyword>
<dbReference type="OrthoDB" id="47007at2759"/>
<dbReference type="InterPro" id="IPR036291">
    <property type="entry name" value="NAD(P)-bd_dom_sf"/>
</dbReference>
<evidence type="ECO:0000259" key="4">
    <source>
        <dbReference type="SMART" id="SM00822"/>
    </source>
</evidence>
<keyword evidence="2" id="KW-0521">NADP</keyword>
<protein>
    <recommendedName>
        <fullName evidence="4">Ketoreductase domain-containing protein</fullName>
    </recommendedName>
</protein>
<dbReference type="OMA" id="CLMLPLD"/>
<accession>G0S7P2</accession>
<dbReference type="FunFam" id="3.40.50.720:FF:000084">
    <property type="entry name" value="Short-chain dehydrogenase reductase"/>
    <property type="match status" value="1"/>
</dbReference>
<evidence type="ECO:0000256" key="3">
    <source>
        <dbReference type="ARBA" id="ARBA00023002"/>
    </source>
</evidence>
<name>G0S7P2_CHATD</name>
<evidence type="ECO:0000256" key="1">
    <source>
        <dbReference type="ARBA" id="ARBA00006484"/>
    </source>
</evidence>
<dbReference type="GO" id="GO:0016491">
    <property type="term" value="F:oxidoreductase activity"/>
    <property type="evidence" value="ECO:0007669"/>
    <property type="project" value="UniProtKB-KW"/>
</dbReference>
<dbReference type="PRINTS" id="PR00081">
    <property type="entry name" value="GDHRDH"/>
</dbReference>
<dbReference type="InterPro" id="IPR002347">
    <property type="entry name" value="SDR_fam"/>
</dbReference>